<evidence type="ECO:0000313" key="1">
    <source>
        <dbReference type="EMBL" id="CRK76802.1"/>
    </source>
</evidence>
<dbReference type="Proteomes" id="UP000048949">
    <property type="component" value="Unassembled WGS sequence"/>
</dbReference>
<organism evidence="1 2">
    <name type="scientific">Nereida ignava</name>
    <dbReference type="NCBI Taxonomy" id="282199"/>
    <lineage>
        <taxon>Bacteria</taxon>
        <taxon>Pseudomonadati</taxon>
        <taxon>Pseudomonadota</taxon>
        <taxon>Alphaproteobacteria</taxon>
        <taxon>Rhodobacterales</taxon>
        <taxon>Roseobacteraceae</taxon>
        <taxon>Nereida</taxon>
    </lineage>
</organism>
<dbReference type="OrthoDB" id="7869891at2"/>
<dbReference type="RefSeq" id="WP_048600185.1">
    <property type="nucleotide sequence ID" value="NZ_CVPC01000045.1"/>
</dbReference>
<dbReference type="AlphaFoldDB" id="A0A0U1NPY2"/>
<evidence type="ECO:0000313" key="2">
    <source>
        <dbReference type="Proteomes" id="UP000048949"/>
    </source>
</evidence>
<accession>A0A0U1NPY2</accession>
<dbReference type="STRING" id="282199.GCA_001049735_02869"/>
<dbReference type="EMBL" id="CVQV01000045">
    <property type="protein sequence ID" value="CRK76802.1"/>
    <property type="molecule type" value="Genomic_DNA"/>
</dbReference>
<protein>
    <submittedName>
        <fullName evidence="1">Uncharacterized protein</fullName>
    </submittedName>
</protein>
<keyword evidence="2" id="KW-1185">Reference proteome</keyword>
<sequence length="241" mass="26870">MKDQNTSLSALNAVLDQIVRDWISIVNLDVEFCFAYDDDDPNPYTSAISGYHAEAFNFADFGSCIVDDEGPITVTSWPNLGGKTAIISTSIRVNFPEPLMRIFKHHVSQELFEHPFEYVAFNCKIDLPDVERYSIMMYLSGAVRNIRLDAYSETVLRKNASALMAALEPYALWFEFAAHLSDDLVDENKRALLIKHLRAICAYLDCSGDLSFAKLTTLCGVAGSLQPAASLIQKKMPELVA</sequence>
<proteinExistence type="predicted"/>
<reference evidence="1 2" key="1">
    <citation type="submission" date="2015-04" db="EMBL/GenBank/DDBJ databases">
        <authorList>
            <person name="Syromyatnikov M.Y."/>
            <person name="Popov V.N."/>
        </authorList>
    </citation>
    <scope>NUCLEOTIDE SEQUENCE [LARGE SCALE GENOMIC DNA]</scope>
    <source>
        <strain evidence="1 2">CECT 5292</strain>
    </source>
</reference>
<gene>
    <name evidence="1" type="ORF">NIG5292_02870</name>
</gene>
<name>A0A0U1NPY2_9RHOB</name>